<evidence type="ECO:0000313" key="3">
    <source>
        <dbReference type="Proteomes" id="UP000824263"/>
    </source>
</evidence>
<dbReference type="EMBL" id="DXGF01000104">
    <property type="protein sequence ID" value="HIW83777.1"/>
    <property type="molecule type" value="Genomic_DNA"/>
</dbReference>
<feature type="region of interest" description="Disordered" evidence="1">
    <location>
        <begin position="68"/>
        <end position="108"/>
    </location>
</feature>
<proteinExistence type="predicted"/>
<comment type="caution">
    <text evidence="2">The sequence shown here is derived from an EMBL/GenBank/DDBJ whole genome shotgun (WGS) entry which is preliminary data.</text>
</comment>
<feature type="non-terminal residue" evidence="2">
    <location>
        <position position="1"/>
    </location>
</feature>
<gene>
    <name evidence="2" type="ORF">H9873_05590</name>
</gene>
<reference evidence="2" key="2">
    <citation type="submission" date="2021-04" db="EMBL/GenBank/DDBJ databases">
        <authorList>
            <person name="Gilroy R."/>
        </authorList>
    </citation>
    <scope>NUCLEOTIDE SEQUENCE</scope>
    <source>
        <strain evidence="2">ChiSxjej1B13-11762</strain>
    </source>
</reference>
<dbReference type="AlphaFoldDB" id="A0A9D1RA37"/>
<organism evidence="2 3">
    <name type="scientific">Candidatus Dorea gallistercoris</name>
    <dbReference type="NCBI Taxonomy" id="2838542"/>
    <lineage>
        <taxon>Bacteria</taxon>
        <taxon>Bacillati</taxon>
        <taxon>Bacillota</taxon>
        <taxon>Clostridia</taxon>
        <taxon>Lachnospirales</taxon>
        <taxon>Lachnospiraceae</taxon>
        <taxon>Dorea</taxon>
    </lineage>
</organism>
<evidence type="ECO:0000256" key="1">
    <source>
        <dbReference type="SAM" id="MobiDB-lite"/>
    </source>
</evidence>
<dbReference type="Proteomes" id="UP000824263">
    <property type="component" value="Unassembled WGS sequence"/>
</dbReference>
<accession>A0A9D1RA37</accession>
<name>A0A9D1RA37_9FIRM</name>
<protein>
    <submittedName>
        <fullName evidence="2">Uncharacterized protein</fullName>
    </submittedName>
</protein>
<feature type="compositionally biased region" description="Basic and acidic residues" evidence="1">
    <location>
        <begin position="91"/>
        <end position="108"/>
    </location>
</feature>
<feature type="compositionally biased region" description="Basic and acidic residues" evidence="1">
    <location>
        <begin position="68"/>
        <end position="85"/>
    </location>
</feature>
<sequence length="108" mass="12204">VVFYNGEKEQPDRKVLKLSDLYAVEEEEPRLELEVVLLNINQGHNKELIGRLPYSLGVCGVYRSGKEIRKGRGDRGGGRAGDQRVHKGRDLKRVLGEKPSGGEEREYL</sequence>
<evidence type="ECO:0000313" key="2">
    <source>
        <dbReference type="EMBL" id="HIW83777.1"/>
    </source>
</evidence>
<reference evidence="2" key="1">
    <citation type="journal article" date="2021" name="PeerJ">
        <title>Extensive microbial diversity within the chicken gut microbiome revealed by metagenomics and culture.</title>
        <authorList>
            <person name="Gilroy R."/>
            <person name="Ravi A."/>
            <person name="Getino M."/>
            <person name="Pursley I."/>
            <person name="Horton D.L."/>
            <person name="Alikhan N.F."/>
            <person name="Baker D."/>
            <person name="Gharbi K."/>
            <person name="Hall N."/>
            <person name="Watson M."/>
            <person name="Adriaenssens E.M."/>
            <person name="Foster-Nyarko E."/>
            <person name="Jarju S."/>
            <person name="Secka A."/>
            <person name="Antonio M."/>
            <person name="Oren A."/>
            <person name="Chaudhuri R.R."/>
            <person name="La Ragione R."/>
            <person name="Hildebrand F."/>
            <person name="Pallen M.J."/>
        </authorList>
    </citation>
    <scope>NUCLEOTIDE SEQUENCE</scope>
    <source>
        <strain evidence="2">ChiSxjej1B13-11762</strain>
    </source>
</reference>